<name>A0A2A9M9H1_BESBE</name>
<dbReference type="PRINTS" id="PR00625">
    <property type="entry name" value="JDOMAIN"/>
</dbReference>
<dbReference type="AlphaFoldDB" id="A0A2A9M9H1"/>
<dbReference type="KEGG" id="bbes:BESB_065820"/>
<dbReference type="GO" id="GO:0030544">
    <property type="term" value="F:Hsp70 protein binding"/>
    <property type="evidence" value="ECO:0007669"/>
    <property type="project" value="InterPro"/>
</dbReference>
<evidence type="ECO:0000259" key="4">
    <source>
        <dbReference type="PROSITE" id="PS51293"/>
    </source>
</evidence>
<dbReference type="InterPro" id="IPR017884">
    <property type="entry name" value="SANT_dom"/>
</dbReference>
<accession>A0A2A9M9H1</accession>
<dbReference type="STRING" id="94643.A0A2A9M9H1"/>
<dbReference type="EMBL" id="NWUJ01000006">
    <property type="protein sequence ID" value="PFH34549.1"/>
    <property type="molecule type" value="Genomic_DNA"/>
</dbReference>
<dbReference type="InterPro" id="IPR001005">
    <property type="entry name" value="SANT/Myb"/>
</dbReference>
<dbReference type="GO" id="GO:0043022">
    <property type="term" value="F:ribosome binding"/>
    <property type="evidence" value="ECO:0007669"/>
    <property type="project" value="InterPro"/>
</dbReference>
<dbReference type="CDD" id="cd06257">
    <property type="entry name" value="DnaJ"/>
    <property type="match status" value="1"/>
</dbReference>
<protein>
    <submittedName>
        <fullName evidence="5">DnaJ domain-containing protein</fullName>
    </submittedName>
</protein>
<dbReference type="GeneID" id="40311508"/>
<feature type="region of interest" description="Disordered" evidence="1">
    <location>
        <begin position="368"/>
        <end position="423"/>
    </location>
</feature>
<evidence type="ECO:0000259" key="2">
    <source>
        <dbReference type="PROSITE" id="PS50076"/>
    </source>
</evidence>
<dbReference type="PANTHER" id="PTHR43999:SF1">
    <property type="entry name" value="DNAJ HOMOLOG SUBFAMILY C MEMBER 2"/>
    <property type="match status" value="1"/>
</dbReference>
<evidence type="ECO:0000313" key="6">
    <source>
        <dbReference type="Proteomes" id="UP000224006"/>
    </source>
</evidence>
<dbReference type="GO" id="GO:0006450">
    <property type="term" value="P:regulation of translational fidelity"/>
    <property type="evidence" value="ECO:0007669"/>
    <property type="project" value="InterPro"/>
</dbReference>
<dbReference type="SMART" id="SM00717">
    <property type="entry name" value="SANT"/>
    <property type="match status" value="2"/>
</dbReference>
<dbReference type="PROSITE" id="PS51293">
    <property type="entry name" value="SANT"/>
    <property type="match status" value="1"/>
</dbReference>
<dbReference type="GO" id="GO:0051083">
    <property type="term" value="P:'de novo' cotranslational protein folding"/>
    <property type="evidence" value="ECO:0007669"/>
    <property type="project" value="InterPro"/>
</dbReference>
<keyword evidence="6" id="KW-1185">Reference proteome</keyword>
<dbReference type="InterPro" id="IPR044634">
    <property type="entry name" value="Zuotin/DnaJC2"/>
</dbReference>
<dbReference type="SUPFAM" id="SSF46565">
    <property type="entry name" value="Chaperone J-domain"/>
    <property type="match status" value="1"/>
</dbReference>
<dbReference type="InterPro" id="IPR036869">
    <property type="entry name" value="J_dom_sf"/>
</dbReference>
<dbReference type="Proteomes" id="UP000224006">
    <property type="component" value="Chromosome VI"/>
</dbReference>
<dbReference type="GO" id="GO:0005829">
    <property type="term" value="C:cytosol"/>
    <property type="evidence" value="ECO:0007669"/>
    <property type="project" value="TreeGrafter"/>
</dbReference>
<feature type="region of interest" description="Disordered" evidence="1">
    <location>
        <begin position="626"/>
        <end position="666"/>
    </location>
</feature>
<reference evidence="5 6" key="1">
    <citation type="submission" date="2017-09" db="EMBL/GenBank/DDBJ databases">
        <title>Genome sequencing of Besnoitia besnoiti strain Bb-Ger1.</title>
        <authorList>
            <person name="Schares G."/>
            <person name="Venepally P."/>
            <person name="Lorenzi H.A."/>
        </authorList>
    </citation>
    <scope>NUCLEOTIDE SEQUENCE [LARGE SCALE GENOMIC DNA]</scope>
    <source>
        <strain evidence="5 6">Bb-Ger1</strain>
    </source>
</reference>
<dbReference type="Pfam" id="PF23082">
    <property type="entry name" value="Myb_DNA-binding_2"/>
    <property type="match status" value="1"/>
</dbReference>
<dbReference type="SUPFAM" id="SSF46689">
    <property type="entry name" value="Homeodomain-like"/>
    <property type="match status" value="2"/>
</dbReference>
<dbReference type="PROSITE" id="PS50090">
    <property type="entry name" value="MYB_LIKE"/>
    <property type="match status" value="2"/>
</dbReference>
<comment type="caution">
    <text evidence="5">The sequence shown here is derived from an EMBL/GenBank/DDBJ whole genome shotgun (WGS) entry which is preliminary data.</text>
</comment>
<sequence length="712" mass="80432">MAADSASPCASEASLFCLFPPAASFFLPRLCNVAADDLGADGAFQSVVACALCTSQRRVEPAGRVFFERFEISAKNGEDISLSSKGKGKKGNRSQGDEGEETFSAVDEERWRNKRKGKSAGGGGGSSSFASSARLKRLVNEDRTLYEILGVSEGATTDEIKKQYRRLVLEHHPDKAKRRPKEGAAENGTLSPSASSFSLDGKKEDGEEGHAFFLKIQEAYEALTDTEFRRQYDSALPFDDTIPSASAAKTAEEFYAVFTPVFQSNARWSLRRPVPSLGDPDTPMNRVKNFYDFWFDFQSWRDFGVHDEYDLNDAECREERRWMERENLKIRKKHAKAERARIQKLVETAYSIDPRILLEKEAAKKKREEEKAAKQRAAEEQKRRKEAEELKRKQDEEERIRRANEEKAREQQEQRRQRECHKKWRQRTRQLHGLFCRDTHPNYLDSLQLQDLCQKLELLQLREMCSEIHSTVGIDAPAEGEAREGPAPIPEGLGEATPATCEKVGDIFARRWQQVKEADRLKEEAQVKENARRLAERKAQEEAKRLARQSSWTPDELSLLAKGLQKFPGGTARRWKLIADLIGTKTQEEVVEKTKEMSEGASLKAMGSKISQVAFDQFKVHNQGAFKKIEADPDKKDVGETRSHSSTASQPAKKTENGESTEWTPAQQLALEKALAKHPASMPASERWTAIAADVPGKTKKECVERFRQVGA</sequence>
<feature type="compositionally biased region" description="Basic and acidic residues" evidence="1">
    <location>
        <begin position="368"/>
        <end position="417"/>
    </location>
</feature>
<dbReference type="Gene3D" id="1.10.10.60">
    <property type="entry name" value="Homeodomain-like"/>
    <property type="match status" value="2"/>
</dbReference>
<dbReference type="PROSITE" id="PS50076">
    <property type="entry name" value="DNAJ_2"/>
    <property type="match status" value="1"/>
</dbReference>
<feature type="domain" description="J" evidence="2">
    <location>
        <begin position="144"/>
        <end position="236"/>
    </location>
</feature>
<feature type="region of interest" description="Disordered" evidence="1">
    <location>
        <begin position="171"/>
        <end position="203"/>
    </location>
</feature>
<evidence type="ECO:0000259" key="3">
    <source>
        <dbReference type="PROSITE" id="PS50090"/>
    </source>
</evidence>
<evidence type="ECO:0000256" key="1">
    <source>
        <dbReference type="SAM" id="MobiDB-lite"/>
    </source>
</evidence>
<organism evidence="5 6">
    <name type="scientific">Besnoitia besnoiti</name>
    <name type="common">Apicomplexan protozoan</name>
    <dbReference type="NCBI Taxonomy" id="94643"/>
    <lineage>
        <taxon>Eukaryota</taxon>
        <taxon>Sar</taxon>
        <taxon>Alveolata</taxon>
        <taxon>Apicomplexa</taxon>
        <taxon>Conoidasida</taxon>
        <taxon>Coccidia</taxon>
        <taxon>Eucoccidiorida</taxon>
        <taxon>Eimeriorina</taxon>
        <taxon>Sarcocystidae</taxon>
        <taxon>Besnoitia</taxon>
    </lineage>
</organism>
<feature type="compositionally biased region" description="Basic and acidic residues" evidence="1">
    <location>
        <begin position="627"/>
        <end position="643"/>
    </location>
</feature>
<feature type="domain" description="SANT" evidence="4">
    <location>
        <begin position="547"/>
        <end position="593"/>
    </location>
</feature>
<dbReference type="InterPro" id="IPR054076">
    <property type="entry name" value="ZUO1-like_ZHD"/>
</dbReference>
<dbReference type="InterPro" id="IPR001623">
    <property type="entry name" value="DnaJ_domain"/>
</dbReference>
<feature type="region of interest" description="Disordered" evidence="1">
    <location>
        <begin position="81"/>
        <end position="131"/>
    </location>
</feature>
<proteinExistence type="predicted"/>
<feature type="compositionally biased region" description="Polar residues" evidence="1">
    <location>
        <begin position="644"/>
        <end position="665"/>
    </location>
</feature>
<dbReference type="Pfam" id="PF21884">
    <property type="entry name" value="ZUO1-like_ZHD"/>
    <property type="match status" value="1"/>
</dbReference>
<gene>
    <name evidence="5" type="ORF">BESB_065820</name>
</gene>
<dbReference type="CDD" id="cd00167">
    <property type="entry name" value="SANT"/>
    <property type="match status" value="2"/>
</dbReference>
<dbReference type="Pfam" id="PF00249">
    <property type="entry name" value="Myb_DNA-binding"/>
    <property type="match status" value="1"/>
</dbReference>
<dbReference type="InterPro" id="IPR009057">
    <property type="entry name" value="Homeodomain-like_sf"/>
</dbReference>
<dbReference type="VEuPathDB" id="ToxoDB:BESB_065820"/>
<dbReference type="RefSeq" id="XP_029218558.1">
    <property type="nucleotide sequence ID" value="XM_029364975.1"/>
</dbReference>
<dbReference type="SMART" id="SM00271">
    <property type="entry name" value="DnaJ"/>
    <property type="match status" value="1"/>
</dbReference>
<feature type="domain" description="Myb-like" evidence="3">
    <location>
        <begin position="544"/>
        <end position="598"/>
    </location>
</feature>
<evidence type="ECO:0000313" key="5">
    <source>
        <dbReference type="EMBL" id="PFH34549.1"/>
    </source>
</evidence>
<feature type="domain" description="Myb-like" evidence="3">
    <location>
        <begin position="655"/>
        <end position="711"/>
    </location>
</feature>
<dbReference type="Gene3D" id="1.10.287.110">
    <property type="entry name" value="DnaJ domain"/>
    <property type="match status" value="1"/>
</dbReference>
<dbReference type="PANTHER" id="PTHR43999">
    <property type="entry name" value="DNAJ HOMOLOG SUBFAMILY C MEMBER 2"/>
    <property type="match status" value="1"/>
</dbReference>
<dbReference type="OrthoDB" id="1690618at2759"/>
<dbReference type="Pfam" id="PF00226">
    <property type="entry name" value="DnaJ"/>
    <property type="match status" value="1"/>
</dbReference>
<feature type="compositionally biased region" description="Polar residues" evidence="1">
    <location>
        <begin position="188"/>
        <end position="198"/>
    </location>
</feature>